<dbReference type="PANTHER" id="PTHR43877:SF1">
    <property type="entry name" value="ACETYLTRANSFERASE"/>
    <property type="match status" value="1"/>
</dbReference>
<dbReference type="RefSeq" id="WP_184751893.1">
    <property type="nucleotide sequence ID" value="NZ_BAAAJR010000001.1"/>
</dbReference>
<dbReference type="EMBL" id="JACHML010000001">
    <property type="protein sequence ID" value="MBB6392807.1"/>
    <property type="molecule type" value="Genomic_DNA"/>
</dbReference>
<dbReference type="SUPFAM" id="SSF55729">
    <property type="entry name" value="Acyl-CoA N-acyltransferases (Nat)"/>
    <property type="match status" value="1"/>
</dbReference>
<dbReference type="CDD" id="cd04301">
    <property type="entry name" value="NAT_SF"/>
    <property type="match status" value="1"/>
</dbReference>
<evidence type="ECO:0000259" key="3">
    <source>
        <dbReference type="PROSITE" id="PS51186"/>
    </source>
</evidence>
<feature type="domain" description="N-acetyltransferase" evidence="3">
    <location>
        <begin position="3"/>
        <end position="175"/>
    </location>
</feature>
<reference evidence="4 5" key="1">
    <citation type="submission" date="2020-08" db="EMBL/GenBank/DDBJ databases">
        <title>Sequencing the genomes of 1000 actinobacteria strains.</title>
        <authorList>
            <person name="Klenk H.-P."/>
        </authorList>
    </citation>
    <scope>NUCLEOTIDE SEQUENCE [LARGE SCALE GENOMIC DNA]</scope>
    <source>
        <strain evidence="4 5">DSM 12511</strain>
    </source>
</reference>
<sequence>MAVTIRRAVKADAAAISRIRVDTWRAAYAGLVLPEVLERLDAEREAVRRADTWDQLHSDPRNISLLAEDGGSPVGWAAYGPSLDPERPGSGQVYALYAIAERWSTGVGHALLAACEDGLRSQGFTEAHLWVLEGNTRAEDFYARHGWSEDGAILVDDRTVDGIVAYALRERRRVRDLTEVAADRG</sequence>
<organism evidence="4 5">
    <name type="scientific">Microbacterium thalassium</name>
    <dbReference type="NCBI Taxonomy" id="362649"/>
    <lineage>
        <taxon>Bacteria</taxon>
        <taxon>Bacillati</taxon>
        <taxon>Actinomycetota</taxon>
        <taxon>Actinomycetes</taxon>
        <taxon>Micrococcales</taxon>
        <taxon>Microbacteriaceae</taxon>
        <taxon>Microbacterium</taxon>
    </lineage>
</organism>
<dbReference type="PROSITE" id="PS51186">
    <property type="entry name" value="GNAT"/>
    <property type="match status" value="1"/>
</dbReference>
<dbReference type="PANTHER" id="PTHR43877">
    <property type="entry name" value="AMINOALKYLPHOSPHONATE N-ACETYLTRANSFERASE-RELATED-RELATED"/>
    <property type="match status" value="1"/>
</dbReference>
<evidence type="ECO:0000313" key="5">
    <source>
        <dbReference type="Proteomes" id="UP000537775"/>
    </source>
</evidence>
<dbReference type="Gene3D" id="3.40.630.30">
    <property type="match status" value="1"/>
</dbReference>
<dbReference type="AlphaFoldDB" id="A0A7X0KW16"/>
<evidence type="ECO:0000313" key="4">
    <source>
        <dbReference type="EMBL" id="MBB6392807.1"/>
    </source>
</evidence>
<dbReference type="InterPro" id="IPR016181">
    <property type="entry name" value="Acyl_CoA_acyltransferase"/>
</dbReference>
<protein>
    <submittedName>
        <fullName evidence="4">GNAT superfamily N-acetyltransferase</fullName>
    </submittedName>
</protein>
<comment type="caution">
    <text evidence="4">The sequence shown here is derived from an EMBL/GenBank/DDBJ whole genome shotgun (WGS) entry which is preliminary data.</text>
</comment>
<dbReference type="Proteomes" id="UP000537775">
    <property type="component" value="Unassembled WGS sequence"/>
</dbReference>
<keyword evidence="2" id="KW-0012">Acyltransferase</keyword>
<dbReference type="Pfam" id="PF00583">
    <property type="entry name" value="Acetyltransf_1"/>
    <property type="match status" value="1"/>
</dbReference>
<keyword evidence="5" id="KW-1185">Reference proteome</keyword>
<name>A0A7X0KW16_9MICO</name>
<dbReference type="InterPro" id="IPR000182">
    <property type="entry name" value="GNAT_dom"/>
</dbReference>
<gene>
    <name evidence="4" type="ORF">HD594_003120</name>
</gene>
<accession>A0A7X0KW16</accession>
<evidence type="ECO:0000256" key="1">
    <source>
        <dbReference type="ARBA" id="ARBA00022679"/>
    </source>
</evidence>
<dbReference type="InterPro" id="IPR050832">
    <property type="entry name" value="Bact_Acetyltransf"/>
</dbReference>
<evidence type="ECO:0000256" key="2">
    <source>
        <dbReference type="ARBA" id="ARBA00023315"/>
    </source>
</evidence>
<keyword evidence="1 4" id="KW-0808">Transferase</keyword>
<proteinExistence type="predicted"/>
<dbReference type="GO" id="GO:0016747">
    <property type="term" value="F:acyltransferase activity, transferring groups other than amino-acyl groups"/>
    <property type="evidence" value="ECO:0007669"/>
    <property type="project" value="InterPro"/>
</dbReference>